<dbReference type="InterPro" id="IPR036465">
    <property type="entry name" value="vWFA_dom_sf"/>
</dbReference>
<dbReference type="CDD" id="cd00198">
    <property type="entry name" value="vWFA"/>
    <property type="match status" value="1"/>
</dbReference>
<feature type="signal peptide" evidence="2">
    <location>
        <begin position="1"/>
        <end position="22"/>
    </location>
</feature>
<dbReference type="Proteomes" id="UP000319731">
    <property type="component" value="Unassembled WGS sequence"/>
</dbReference>
<gene>
    <name evidence="4" type="ORF">SmJEL517_g04093</name>
</gene>
<dbReference type="RefSeq" id="XP_031024016.1">
    <property type="nucleotide sequence ID" value="XM_031170021.1"/>
</dbReference>
<evidence type="ECO:0000256" key="2">
    <source>
        <dbReference type="SAM" id="SignalP"/>
    </source>
</evidence>
<feature type="domain" description="VWFA" evidence="3">
    <location>
        <begin position="37"/>
        <end position="121"/>
    </location>
</feature>
<feature type="compositionally biased region" description="Low complexity" evidence="1">
    <location>
        <begin position="541"/>
        <end position="558"/>
    </location>
</feature>
<keyword evidence="2" id="KW-0732">Signal</keyword>
<sequence length="641" mass="65232">MTKKLLVSTLLAAVLSPVAIHGATYCNSTVVPKPTDIVFLLDGSGSMCPYIKNITAGFGSFADSLVHGGIDARFAIVGFGGQPRLFLPFTSNITQVQAAFAPLNDCNLGGQEAGLEALRYVLPPKSGADLLKKCVDPSYNGTACNLTYRANASVTVIMATDEDSDIPTTKSYLVSGQVPGNTTGCADQSYKPFNNGSEKDCSSSFEPLMVSDKVFWGTNTSAIDPKTNLSVVTTHYQWWRSSNKPLLLHPSYYTEINATADVVTGNGVTVMLLMRPDQNANGNGPISIFNSYSTYWSKNTPKNVTDGNHSAIVQYGNPGLASQNTDFSNFSASTTLASLNKGGLASSFQAQVLARGGLAKLYTITSFINNPNVVKNFYTQVQYVSTNCWTVADPSPVQPSPVASTIPSAAPSIAVASRVPSPVVASTTVAPSPVASAAAASPVASPAAHDGGSQPAVAASAAPSAAASAAAASPVIASAAASAAPTSAAPVPSPTLDDGSGAAIPSQTQATVSPTTTPTETPSNQDGPGAPIPSETPVISPAPSASPSSTPSASSGPSTTVIAGAAGATVAAGAAAAFFVSRRKSSLAAADAMADSTDELGATNAFSNPLYGQQHGFSTNPLYENAAQSDFESLGSSQMLV</sequence>
<evidence type="ECO:0000259" key="3">
    <source>
        <dbReference type="Pfam" id="PF13519"/>
    </source>
</evidence>
<evidence type="ECO:0000313" key="4">
    <source>
        <dbReference type="EMBL" id="TPX32887.1"/>
    </source>
</evidence>
<name>A0A507BVH5_9FUNG</name>
<comment type="caution">
    <text evidence="4">The sequence shown here is derived from an EMBL/GenBank/DDBJ whole genome shotgun (WGS) entry which is preliminary data.</text>
</comment>
<dbReference type="EMBL" id="QEAO01000025">
    <property type="protein sequence ID" value="TPX32887.1"/>
    <property type="molecule type" value="Genomic_DNA"/>
</dbReference>
<dbReference type="Gene3D" id="3.40.50.410">
    <property type="entry name" value="von Willebrand factor, type A domain"/>
    <property type="match status" value="1"/>
</dbReference>
<dbReference type="GeneID" id="42005318"/>
<evidence type="ECO:0000256" key="1">
    <source>
        <dbReference type="SAM" id="MobiDB-lite"/>
    </source>
</evidence>
<dbReference type="OrthoDB" id="2160190at2759"/>
<dbReference type="InterPro" id="IPR002035">
    <property type="entry name" value="VWF_A"/>
</dbReference>
<dbReference type="SUPFAM" id="SSF53300">
    <property type="entry name" value="vWA-like"/>
    <property type="match status" value="1"/>
</dbReference>
<dbReference type="Pfam" id="PF13519">
    <property type="entry name" value="VWA_2"/>
    <property type="match status" value="1"/>
</dbReference>
<feature type="region of interest" description="Disordered" evidence="1">
    <location>
        <begin position="484"/>
        <end position="558"/>
    </location>
</feature>
<evidence type="ECO:0000313" key="5">
    <source>
        <dbReference type="Proteomes" id="UP000319731"/>
    </source>
</evidence>
<proteinExistence type="predicted"/>
<protein>
    <recommendedName>
        <fullName evidence="3">VWFA domain-containing protein</fullName>
    </recommendedName>
</protein>
<dbReference type="AlphaFoldDB" id="A0A507BVH5"/>
<dbReference type="STRING" id="1806994.A0A507BVH5"/>
<reference evidence="4 5" key="1">
    <citation type="journal article" date="2019" name="Sci. Rep.">
        <title>Comparative genomics of chytrid fungi reveal insights into the obligate biotrophic and pathogenic lifestyle of Synchytrium endobioticum.</title>
        <authorList>
            <person name="van de Vossenberg B.T.L.H."/>
            <person name="Warris S."/>
            <person name="Nguyen H.D.T."/>
            <person name="van Gent-Pelzer M.P.E."/>
            <person name="Joly D.L."/>
            <person name="van de Geest H.C."/>
            <person name="Bonants P.J.M."/>
            <person name="Smith D.S."/>
            <person name="Levesque C.A."/>
            <person name="van der Lee T.A.J."/>
        </authorList>
    </citation>
    <scope>NUCLEOTIDE SEQUENCE [LARGE SCALE GENOMIC DNA]</scope>
    <source>
        <strain evidence="4 5">JEL517</strain>
    </source>
</reference>
<keyword evidence="5" id="KW-1185">Reference proteome</keyword>
<accession>A0A507BVH5</accession>
<organism evidence="4 5">
    <name type="scientific">Synchytrium microbalum</name>
    <dbReference type="NCBI Taxonomy" id="1806994"/>
    <lineage>
        <taxon>Eukaryota</taxon>
        <taxon>Fungi</taxon>
        <taxon>Fungi incertae sedis</taxon>
        <taxon>Chytridiomycota</taxon>
        <taxon>Chytridiomycota incertae sedis</taxon>
        <taxon>Chytridiomycetes</taxon>
        <taxon>Synchytriales</taxon>
        <taxon>Synchytriaceae</taxon>
        <taxon>Synchytrium</taxon>
    </lineage>
</organism>
<feature type="compositionally biased region" description="Low complexity" evidence="1">
    <location>
        <begin position="505"/>
        <end position="525"/>
    </location>
</feature>
<feature type="chain" id="PRO_5021198909" description="VWFA domain-containing protein" evidence="2">
    <location>
        <begin position="23"/>
        <end position="641"/>
    </location>
</feature>